<dbReference type="AlphaFoldDB" id="A0A6P7U556"/>
<protein>
    <submittedName>
        <fullName evidence="4">Uncharacterized protein LOC115229961</fullName>
    </submittedName>
</protein>
<dbReference type="GO" id="GO:0003684">
    <property type="term" value="F:damaged DNA binding"/>
    <property type="evidence" value="ECO:0007669"/>
    <property type="project" value="InterPro"/>
</dbReference>
<accession>A0A6P7U556</accession>
<gene>
    <name evidence="4" type="primary">LOC115229961</name>
</gene>
<dbReference type="GO" id="GO:0006284">
    <property type="term" value="P:base-excision repair"/>
    <property type="evidence" value="ECO:0007669"/>
    <property type="project" value="TreeGrafter"/>
</dbReference>
<feature type="compositionally biased region" description="Polar residues" evidence="1">
    <location>
        <begin position="518"/>
        <end position="534"/>
    </location>
</feature>
<keyword evidence="3" id="KW-1185">Reference proteome</keyword>
<sequence>MPEYIVLSFRKLSFQRIKAVLIFPLVIQAMKAPSEKKCKLSYKPLPTLAPKLNMARHVALKYVVSFTSQDETHSVQNLLKDGCFKKWLSNPKDRTGIMEGVFQLDQASVISYLDIGSHMCSNIEIRVGKSDWPQSRQFEPLIRNINLMTLSDVQLGRNVDHTSMFSTKDFCPAASNGVWDRIHVICRQIYRKNVQFGLSFIRIKSKHVDSSSQSPKQTVEKDISKKISNEMIQQHFFKSKQPSVSENEKLKAQLLKLSSGEGGPESVQGLSRTAQMLLAAKENVGKYSPETRYKSDGKTKNNVLFSETAAQRQNLTIEEEMDLFISKLKINRKQLHSVTIADLRHQFEKRKKRKLTVEERSTYATKVTDHINSVFSLRDLHKKEKVIDQKEEEQQSKRLKIEHRNHNTTSNNMPLPSAASTSKSNFSNLQHKATNSIETKETQEGLGDFQLVMDMPEDLPKTINTKNQNLNTSDNNFEPLLQNANFLNSSEISSGKLEAMTIKKDSFALGKTRHTKTSPKNSFSSSRDHTATSNTDIGVDLEEMDSDCVSCPLCGELFPGDVIEMHANVCADSQQFELNYSP</sequence>
<evidence type="ECO:0000256" key="1">
    <source>
        <dbReference type="SAM" id="MobiDB-lite"/>
    </source>
</evidence>
<proteinExistence type="predicted"/>
<dbReference type="FunFam" id="2.60.120.260:FF:000025">
    <property type="entry name" value="DNA repair protein XRCC1 isoform X1"/>
    <property type="match status" value="1"/>
</dbReference>
<dbReference type="InterPro" id="IPR002706">
    <property type="entry name" value="Xrcc1_N"/>
</dbReference>
<feature type="compositionally biased region" description="Polar residues" evidence="1">
    <location>
        <begin position="407"/>
        <end position="427"/>
    </location>
</feature>
<feature type="region of interest" description="Disordered" evidence="1">
    <location>
        <begin position="386"/>
        <end position="427"/>
    </location>
</feature>
<dbReference type="Proteomes" id="UP000515154">
    <property type="component" value="Unplaced"/>
</dbReference>
<dbReference type="RefSeq" id="XP_029656081.2">
    <property type="nucleotide sequence ID" value="XM_029800221.2"/>
</dbReference>
<dbReference type="GO" id="GO:0000012">
    <property type="term" value="P:single strand break repair"/>
    <property type="evidence" value="ECO:0007669"/>
    <property type="project" value="InterPro"/>
</dbReference>
<dbReference type="KEGG" id="osn:115229961"/>
<reference evidence="4" key="1">
    <citation type="submission" date="2025-08" db="UniProtKB">
        <authorList>
            <consortium name="RefSeq"/>
        </authorList>
    </citation>
    <scope>IDENTIFICATION</scope>
</reference>
<dbReference type="InterPro" id="IPR008979">
    <property type="entry name" value="Galactose-bd-like_sf"/>
</dbReference>
<dbReference type="Gene3D" id="2.60.120.260">
    <property type="entry name" value="Galactose-binding domain-like"/>
    <property type="match status" value="1"/>
</dbReference>
<evidence type="ECO:0000313" key="3">
    <source>
        <dbReference type="Proteomes" id="UP000515154"/>
    </source>
</evidence>
<dbReference type="PANTHER" id="PTHR11370">
    <property type="entry name" value="DNA-REPAIR PROTEIN XRCC1"/>
    <property type="match status" value="1"/>
</dbReference>
<dbReference type="Pfam" id="PF01834">
    <property type="entry name" value="XRCC1_N"/>
    <property type="match status" value="1"/>
</dbReference>
<dbReference type="PANTHER" id="PTHR11370:SF4">
    <property type="entry name" value="DNA-REPAIR PROTEIN XRCC1 N-TERMINAL DOMAIN-CONTAINING PROTEIN"/>
    <property type="match status" value="1"/>
</dbReference>
<evidence type="ECO:0000259" key="2">
    <source>
        <dbReference type="Pfam" id="PF01834"/>
    </source>
</evidence>
<feature type="domain" description="DNA-repair protein Xrcc1 N-terminal" evidence="2">
    <location>
        <begin position="57"/>
        <end position="203"/>
    </location>
</feature>
<name>A0A6P7U556_9MOLL</name>
<dbReference type="SUPFAM" id="SSF49785">
    <property type="entry name" value="Galactose-binding domain-like"/>
    <property type="match status" value="1"/>
</dbReference>
<feature type="region of interest" description="Disordered" evidence="1">
    <location>
        <begin position="510"/>
        <end position="534"/>
    </location>
</feature>
<dbReference type="GO" id="GO:0005634">
    <property type="term" value="C:nucleus"/>
    <property type="evidence" value="ECO:0007669"/>
    <property type="project" value="InterPro"/>
</dbReference>
<organism evidence="3 4">
    <name type="scientific">Octopus sinensis</name>
    <name type="common">East Asian common octopus</name>
    <dbReference type="NCBI Taxonomy" id="2607531"/>
    <lineage>
        <taxon>Eukaryota</taxon>
        <taxon>Metazoa</taxon>
        <taxon>Spiralia</taxon>
        <taxon>Lophotrochozoa</taxon>
        <taxon>Mollusca</taxon>
        <taxon>Cephalopoda</taxon>
        <taxon>Coleoidea</taxon>
        <taxon>Octopodiformes</taxon>
        <taxon>Octopoda</taxon>
        <taxon>Incirrata</taxon>
        <taxon>Octopodidae</taxon>
        <taxon>Octopus</taxon>
    </lineage>
</organism>
<evidence type="ECO:0000313" key="4">
    <source>
        <dbReference type="RefSeq" id="XP_029656081.2"/>
    </source>
</evidence>
<feature type="compositionally biased region" description="Basic and acidic residues" evidence="1">
    <location>
        <begin position="386"/>
        <end position="396"/>
    </location>
</feature>